<dbReference type="Proteomes" id="UP000005755">
    <property type="component" value="Unassembled WGS sequence"/>
</dbReference>
<evidence type="ECO:0000313" key="1">
    <source>
        <dbReference type="EMBL" id="EFR46271.1"/>
    </source>
</evidence>
<sequence length="63" mass="7648">MQGVFCKKRTFYHFQSRIKFDTITLAFCAMGLQRHKKMKCEIWRFVWGFSKRLCCSMSMDLKI</sequence>
<protein>
    <submittedName>
        <fullName evidence="1">Uncharacterized protein</fullName>
    </submittedName>
</protein>
<keyword evidence="2" id="KW-1185">Reference proteome</keyword>
<organism evidence="1 2">
    <name type="scientific">Helicobacter cinaedi CCUG 18818 = ATCC BAA-847</name>
    <dbReference type="NCBI Taxonomy" id="537971"/>
    <lineage>
        <taxon>Bacteria</taxon>
        <taxon>Pseudomonadati</taxon>
        <taxon>Campylobacterota</taxon>
        <taxon>Epsilonproteobacteria</taxon>
        <taxon>Campylobacterales</taxon>
        <taxon>Helicobacteraceae</taxon>
        <taxon>Helicobacter</taxon>
    </lineage>
</organism>
<gene>
    <name evidence="1" type="ORF">HCCG_00817</name>
</gene>
<evidence type="ECO:0000313" key="2">
    <source>
        <dbReference type="Proteomes" id="UP000005755"/>
    </source>
</evidence>
<reference evidence="2" key="1">
    <citation type="journal article" date="2014" name="Genome Announc.">
        <title>Draft genome sequences of six enterohepatic helicobacter species isolated from humans and one from rhesus macaques.</title>
        <authorList>
            <person name="Shen Z."/>
            <person name="Sheh A."/>
            <person name="Young S.K."/>
            <person name="Abouelliel A."/>
            <person name="Ward D.V."/>
            <person name="Earl A.M."/>
            <person name="Fox J.G."/>
        </authorList>
    </citation>
    <scope>NUCLEOTIDE SEQUENCE [LARGE SCALE GENOMIC DNA]</scope>
    <source>
        <strain evidence="2">CCUG 18818</strain>
    </source>
</reference>
<proteinExistence type="predicted"/>
<dbReference type="EMBL" id="DS990391">
    <property type="protein sequence ID" value="EFR46271.1"/>
    <property type="molecule type" value="Genomic_DNA"/>
</dbReference>
<accession>A0ABN0B9S4</accession>
<name>A0ABN0B9S4_9HELI</name>